<dbReference type="EMBL" id="CP038617">
    <property type="protein sequence ID" value="QBY46147.1"/>
    <property type="molecule type" value="Genomic_DNA"/>
</dbReference>
<dbReference type="AlphaFoldDB" id="A0A4P7L0E0"/>
<dbReference type="InterPro" id="IPR012337">
    <property type="entry name" value="RNaseH-like_sf"/>
</dbReference>
<evidence type="ECO:0008006" key="3">
    <source>
        <dbReference type="Google" id="ProtNLM"/>
    </source>
</evidence>
<protein>
    <recommendedName>
        <fullName evidence="3">Transposase IS4-like domain-containing protein</fullName>
    </recommendedName>
</protein>
<dbReference type="Proteomes" id="UP000295134">
    <property type="component" value="Plasmid pArsFIN5"/>
</dbReference>
<sequence length="137" mass="15866">MLLSNVLEEIKCDELARCYYWRWTIKSFFKLIKSAGHNVEFWLQKIAKALLRRLIIASMACVLVWRIQRAEEIQNAKARRFLCRLSGRPQKRGRRESAPAIFAGLSVLLNTIQLLSEYSAEELSKFTSTILGSPKYV</sequence>
<dbReference type="SUPFAM" id="SSF53098">
    <property type="entry name" value="Ribonuclease H-like"/>
    <property type="match status" value="1"/>
</dbReference>
<accession>A0A4P7L0E0</accession>
<dbReference type="KEGG" id="ans:ArsFIN_47580"/>
<evidence type="ECO:0000313" key="1">
    <source>
        <dbReference type="EMBL" id="QBY46147.1"/>
    </source>
</evidence>
<geneLocation type="plasmid" evidence="2">
    <name>parsfin5</name>
</geneLocation>
<keyword evidence="1" id="KW-0614">Plasmid</keyword>
<proteinExistence type="predicted"/>
<name>A0A4P7L0E0_9GAMM</name>
<reference evidence="1 2" key="1">
    <citation type="submission" date="2019-03" db="EMBL/GenBank/DDBJ databases">
        <title>Long-read sequencing reveals hyperdense prophage content in a complex bacterial symbiont genome.</title>
        <authorList>
            <person name="Frost C.L."/>
            <person name="Siozios S."/>
            <person name="Nadal-Jimenez P."/>
            <person name="Brockhurst M.A."/>
            <person name="King K.C."/>
            <person name="Darby A.C."/>
            <person name="Hurst G.D.D."/>
        </authorList>
    </citation>
    <scope>NUCLEOTIDE SEQUENCE [LARGE SCALE GENOMIC DNA]</scope>
    <source>
        <strain evidence="1 2">FIN</strain>
        <plasmid evidence="2">parsfin5</plasmid>
    </source>
</reference>
<organism evidence="1 2">
    <name type="scientific">Arsenophonus nasoniae</name>
    <name type="common">son-killer infecting Nasonia vitripennis</name>
    <dbReference type="NCBI Taxonomy" id="638"/>
    <lineage>
        <taxon>Bacteria</taxon>
        <taxon>Pseudomonadati</taxon>
        <taxon>Pseudomonadota</taxon>
        <taxon>Gammaproteobacteria</taxon>
        <taxon>Enterobacterales</taxon>
        <taxon>Morganellaceae</taxon>
        <taxon>Arsenophonus</taxon>
    </lineage>
</organism>
<evidence type="ECO:0000313" key="2">
    <source>
        <dbReference type="Proteomes" id="UP000295134"/>
    </source>
</evidence>
<gene>
    <name evidence="1" type="ORF">ArsFIN_47580</name>
</gene>